<keyword evidence="2" id="KW-0472">Membrane</keyword>
<reference evidence="3" key="1">
    <citation type="submission" date="2023-03" db="EMBL/GenBank/DDBJ databases">
        <title>Massive genome expansion in bonnet fungi (Mycena s.s.) driven by repeated elements and novel gene families across ecological guilds.</title>
        <authorList>
            <consortium name="Lawrence Berkeley National Laboratory"/>
            <person name="Harder C.B."/>
            <person name="Miyauchi S."/>
            <person name="Viragh M."/>
            <person name="Kuo A."/>
            <person name="Thoen E."/>
            <person name="Andreopoulos B."/>
            <person name="Lu D."/>
            <person name="Skrede I."/>
            <person name="Drula E."/>
            <person name="Henrissat B."/>
            <person name="Morin E."/>
            <person name="Kohler A."/>
            <person name="Barry K."/>
            <person name="LaButti K."/>
            <person name="Morin E."/>
            <person name="Salamov A."/>
            <person name="Lipzen A."/>
            <person name="Mereny Z."/>
            <person name="Hegedus B."/>
            <person name="Baldrian P."/>
            <person name="Stursova M."/>
            <person name="Weitz H."/>
            <person name="Taylor A."/>
            <person name="Grigoriev I.V."/>
            <person name="Nagy L.G."/>
            <person name="Martin F."/>
            <person name="Kauserud H."/>
        </authorList>
    </citation>
    <scope>NUCLEOTIDE SEQUENCE</scope>
    <source>
        <strain evidence="3">9144</strain>
    </source>
</reference>
<feature type="transmembrane region" description="Helical" evidence="2">
    <location>
        <begin position="197"/>
        <end position="221"/>
    </location>
</feature>
<evidence type="ECO:0000313" key="3">
    <source>
        <dbReference type="EMBL" id="KAJ7201388.1"/>
    </source>
</evidence>
<comment type="caution">
    <text evidence="3">The sequence shown here is derived from an EMBL/GenBank/DDBJ whole genome shotgun (WGS) entry which is preliminary data.</text>
</comment>
<name>A0AAD6V701_9AGAR</name>
<gene>
    <name evidence="3" type="ORF">GGX14DRAFT_656688</name>
</gene>
<evidence type="ECO:0000313" key="4">
    <source>
        <dbReference type="Proteomes" id="UP001219525"/>
    </source>
</evidence>
<protein>
    <submittedName>
        <fullName evidence="3">Uncharacterized protein</fullName>
    </submittedName>
</protein>
<evidence type="ECO:0000256" key="1">
    <source>
        <dbReference type="SAM" id="MobiDB-lite"/>
    </source>
</evidence>
<keyword evidence="2" id="KW-1133">Transmembrane helix</keyword>
<sequence length="266" mass="29717">MAYSGKLQNVALERHDRINAVDNQDENPNRRVTGDPKAREEVTAWLDAPQSRHNPLTLKPAQKPHIFEEIARLQQGEEDLVEAAGDDVVKTAVPSEEEMKKRNPRLFEEITRFQRLEEDLVEFAAARGHADEMRQFFKDLLFVKTALPSEEELQKELNAEGSTASARGAAGKVPASSGLEQTELAGLALRLTALPGLFSVLALSARVFAVSALVFATFVLLQLLQRPMSVPLNLTLWHRQGRGDQPRWSKHYPLNAIDNGEHIQES</sequence>
<evidence type="ECO:0000256" key="2">
    <source>
        <dbReference type="SAM" id="Phobius"/>
    </source>
</evidence>
<dbReference type="EMBL" id="JARJCW010000059">
    <property type="protein sequence ID" value="KAJ7201388.1"/>
    <property type="molecule type" value="Genomic_DNA"/>
</dbReference>
<keyword evidence="2" id="KW-0812">Transmembrane</keyword>
<feature type="compositionally biased region" description="Basic and acidic residues" evidence="1">
    <location>
        <begin position="27"/>
        <end position="38"/>
    </location>
</feature>
<feature type="region of interest" description="Disordered" evidence="1">
    <location>
        <begin position="14"/>
        <end position="38"/>
    </location>
</feature>
<dbReference type="Proteomes" id="UP001219525">
    <property type="component" value="Unassembled WGS sequence"/>
</dbReference>
<keyword evidence="4" id="KW-1185">Reference proteome</keyword>
<accession>A0AAD6V701</accession>
<dbReference type="AlphaFoldDB" id="A0AAD6V701"/>
<organism evidence="3 4">
    <name type="scientific">Mycena pura</name>
    <dbReference type="NCBI Taxonomy" id="153505"/>
    <lineage>
        <taxon>Eukaryota</taxon>
        <taxon>Fungi</taxon>
        <taxon>Dikarya</taxon>
        <taxon>Basidiomycota</taxon>
        <taxon>Agaricomycotina</taxon>
        <taxon>Agaricomycetes</taxon>
        <taxon>Agaricomycetidae</taxon>
        <taxon>Agaricales</taxon>
        <taxon>Marasmiineae</taxon>
        <taxon>Mycenaceae</taxon>
        <taxon>Mycena</taxon>
    </lineage>
</organism>
<proteinExistence type="predicted"/>